<feature type="non-terminal residue" evidence="1">
    <location>
        <position position="1"/>
    </location>
</feature>
<sequence>FLSSDNIVFIYSNKYTRYVHMYKSQTGLSHTLCLNGNPYIKTHFFIRGPYQAGKKHKTVRKRQRMQVFCHDPLNLESSISVFTAPPMCVKSG</sequence>
<dbReference type="EMBL" id="GEDV01001004">
    <property type="protein sequence ID" value="JAP87553.1"/>
    <property type="molecule type" value="Transcribed_RNA"/>
</dbReference>
<proteinExistence type="predicted"/>
<evidence type="ECO:0000313" key="1">
    <source>
        <dbReference type="EMBL" id="JAP87553.1"/>
    </source>
</evidence>
<accession>A0A131Z870</accession>
<dbReference type="AlphaFoldDB" id="A0A131Z870"/>
<organism evidence="1">
    <name type="scientific">Rhipicephalus appendiculatus</name>
    <name type="common">Brown ear tick</name>
    <dbReference type="NCBI Taxonomy" id="34631"/>
    <lineage>
        <taxon>Eukaryota</taxon>
        <taxon>Metazoa</taxon>
        <taxon>Ecdysozoa</taxon>
        <taxon>Arthropoda</taxon>
        <taxon>Chelicerata</taxon>
        <taxon>Arachnida</taxon>
        <taxon>Acari</taxon>
        <taxon>Parasitiformes</taxon>
        <taxon>Ixodida</taxon>
        <taxon>Ixodoidea</taxon>
        <taxon>Ixodidae</taxon>
        <taxon>Rhipicephalinae</taxon>
        <taxon>Rhipicephalus</taxon>
        <taxon>Rhipicephalus</taxon>
    </lineage>
</organism>
<reference evidence="1" key="1">
    <citation type="journal article" date="2016" name="Ticks Tick Borne Dis.">
        <title>De novo assembly and annotation of the salivary gland transcriptome of Rhipicephalus appendiculatus male and female ticks during blood feeding.</title>
        <authorList>
            <person name="de Castro M.H."/>
            <person name="de Klerk D."/>
            <person name="Pienaar R."/>
            <person name="Latif A.A."/>
            <person name="Rees D.J."/>
            <person name="Mans B.J."/>
        </authorList>
    </citation>
    <scope>NUCLEOTIDE SEQUENCE</scope>
    <source>
        <tissue evidence="1">Salivary glands</tissue>
    </source>
</reference>
<name>A0A131Z870_RHIAP</name>
<protein>
    <submittedName>
        <fullName evidence="1">Uncharacterized protein</fullName>
    </submittedName>
</protein>